<evidence type="ECO:0000259" key="1">
    <source>
        <dbReference type="PROSITE" id="PS51186"/>
    </source>
</evidence>
<dbReference type="InterPro" id="IPR051531">
    <property type="entry name" value="N-acetyltransferase"/>
</dbReference>
<sequence>MGIEPIRTKRFVLTKMTAADGDKYFRISNNANVMKYVTGYSLSRSESDEMLKGFLAEYGSDTYLGRYLIESLENGELIGAAKLDRIGSEIEIGYRVVEEQWGKGIATEIAGGLIRFARKKLNPSKVIAFVNVHNSASIRVLEKAGMMNVETIEDLDEVKYKFVYFPRISKLLRKIAGVFSGLLPGA</sequence>
<name>A0A5M8QX32_9BACT</name>
<dbReference type="GO" id="GO:0016747">
    <property type="term" value="F:acyltransferase activity, transferring groups other than amino-acyl groups"/>
    <property type="evidence" value="ECO:0007669"/>
    <property type="project" value="InterPro"/>
</dbReference>
<dbReference type="InterPro" id="IPR000182">
    <property type="entry name" value="GNAT_dom"/>
</dbReference>
<keyword evidence="3" id="KW-1185">Reference proteome</keyword>
<gene>
    <name evidence="2" type="ORF">FEM33_09205</name>
</gene>
<comment type="caution">
    <text evidence="2">The sequence shown here is derived from an EMBL/GenBank/DDBJ whole genome shotgun (WGS) entry which is preliminary data.</text>
</comment>
<organism evidence="2 3">
    <name type="scientific">Dyadobacter flavalbus</name>
    <dbReference type="NCBI Taxonomy" id="2579942"/>
    <lineage>
        <taxon>Bacteria</taxon>
        <taxon>Pseudomonadati</taxon>
        <taxon>Bacteroidota</taxon>
        <taxon>Cytophagia</taxon>
        <taxon>Cytophagales</taxon>
        <taxon>Spirosomataceae</taxon>
        <taxon>Dyadobacter</taxon>
    </lineage>
</organism>
<dbReference type="RefSeq" id="WP_139011729.1">
    <property type="nucleotide sequence ID" value="NZ_VBSN01000027.1"/>
</dbReference>
<dbReference type="Gene3D" id="3.40.630.30">
    <property type="match status" value="1"/>
</dbReference>
<protein>
    <submittedName>
        <fullName evidence="2">GNAT family N-acetyltransferase</fullName>
    </submittedName>
</protein>
<feature type="domain" description="N-acetyltransferase" evidence="1">
    <location>
        <begin position="11"/>
        <end position="169"/>
    </location>
</feature>
<reference evidence="2 3" key="1">
    <citation type="submission" date="2019-05" db="EMBL/GenBank/DDBJ databases">
        <authorList>
            <person name="Qu J.-H."/>
        </authorList>
    </citation>
    <scope>NUCLEOTIDE SEQUENCE [LARGE SCALE GENOMIC DNA]</scope>
    <source>
        <strain evidence="2 3">NS28</strain>
    </source>
</reference>
<dbReference type="PROSITE" id="PS51186">
    <property type="entry name" value="GNAT"/>
    <property type="match status" value="1"/>
</dbReference>
<dbReference type="Pfam" id="PF13302">
    <property type="entry name" value="Acetyltransf_3"/>
    <property type="match status" value="1"/>
</dbReference>
<accession>A0A5M8QX32</accession>
<dbReference type="InterPro" id="IPR016181">
    <property type="entry name" value="Acyl_CoA_acyltransferase"/>
</dbReference>
<dbReference type="Proteomes" id="UP000323994">
    <property type="component" value="Unassembled WGS sequence"/>
</dbReference>
<evidence type="ECO:0000313" key="2">
    <source>
        <dbReference type="EMBL" id="KAA6440739.1"/>
    </source>
</evidence>
<dbReference type="EMBL" id="VBSN01000027">
    <property type="protein sequence ID" value="KAA6440739.1"/>
    <property type="molecule type" value="Genomic_DNA"/>
</dbReference>
<keyword evidence="2" id="KW-0808">Transferase</keyword>
<proteinExistence type="predicted"/>
<dbReference type="AlphaFoldDB" id="A0A5M8QX32"/>
<dbReference type="OrthoDB" id="9788916at2"/>
<evidence type="ECO:0000313" key="3">
    <source>
        <dbReference type="Proteomes" id="UP000323994"/>
    </source>
</evidence>
<dbReference type="SUPFAM" id="SSF55729">
    <property type="entry name" value="Acyl-CoA N-acyltransferases (Nat)"/>
    <property type="match status" value="1"/>
</dbReference>
<dbReference type="PANTHER" id="PTHR43792:SF1">
    <property type="entry name" value="N-ACETYLTRANSFERASE DOMAIN-CONTAINING PROTEIN"/>
    <property type="match status" value="1"/>
</dbReference>
<dbReference type="PANTHER" id="PTHR43792">
    <property type="entry name" value="GNAT FAMILY, PUTATIVE (AFU_ORTHOLOGUE AFUA_3G00765)-RELATED-RELATED"/>
    <property type="match status" value="1"/>
</dbReference>